<dbReference type="Proteomes" id="UP000239388">
    <property type="component" value="Unassembled WGS sequence"/>
</dbReference>
<protein>
    <submittedName>
        <fullName evidence="1">Uncharacterized protein</fullName>
    </submittedName>
</protein>
<gene>
    <name evidence="1" type="ORF">C5Y98_28170</name>
</gene>
<proteinExistence type="predicted"/>
<accession>A0A2S8F4S0</accession>
<comment type="caution">
    <text evidence="1">The sequence shown here is derived from an EMBL/GenBank/DDBJ whole genome shotgun (WGS) entry which is preliminary data.</text>
</comment>
<name>A0A2S8F4S0_9BACT</name>
<sequence length="139" mass="15547">MGVNINYFTKADVSLEEVKAIVAATREPDNQPWLLCEPIYFLEMPGYEDRLYGASKLNLMPDPTEKAEAENYDTDRNDLEFLLDKLCELSTRFQVDWTLQIEGSEIGEIIGGVCDPAARDAVEALASVADELGEFGDFM</sequence>
<dbReference type="AlphaFoldDB" id="A0A2S8F4S0"/>
<dbReference type="RefSeq" id="WP_105359716.1">
    <property type="nucleotide sequence ID" value="NZ_PUIB01000028.1"/>
</dbReference>
<dbReference type="EMBL" id="PUIB01000028">
    <property type="protein sequence ID" value="PQO27127.1"/>
    <property type="molecule type" value="Genomic_DNA"/>
</dbReference>
<reference evidence="1 2" key="1">
    <citation type="submission" date="2018-02" db="EMBL/GenBank/DDBJ databases">
        <title>Comparative genomes isolates from brazilian mangrove.</title>
        <authorList>
            <person name="Araujo J.E."/>
            <person name="Taketani R.G."/>
            <person name="Silva M.C.P."/>
            <person name="Loureco M.V."/>
            <person name="Andreote F.D."/>
        </authorList>
    </citation>
    <scope>NUCLEOTIDE SEQUENCE [LARGE SCALE GENOMIC DNA]</scope>
    <source>
        <strain evidence="1 2">NAP PRIS-MGV</strain>
    </source>
</reference>
<organism evidence="1 2">
    <name type="scientific">Blastopirellula marina</name>
    <dbReference type="NCBI Taxonomy" id="124"/>
    <lineage>
        <taxon>Bacteria</taxon>
        <taxon>Pseudomonadati</taxon>
        <taxon>Planctomycetota</taxon>
        <taxon>Planctomycetia</taxon>
        <taxon>Pirellulales</taxon>
        <taxon>Pirellulaceae</taxon>
        <taxon>Blastopirellula</taxon>
    </lineage>
</organism>
<evidence type="ECO:0000313" key="2">
    <source>
        <dbReference type="Proteomes" id="UP000239388"/>
    </source>
</evidence>
<evidence type="ECO:0000313" key="1">
    <source>
        <dbReference type="EMBL" id="PQO27127.1"/>
    </source>
</evidence>